<name>A0A0D2VUT3_CAPO3</name>
<dbReference type="GO" id="GO:0046854">
    <property type="term" value="P:phosphatidylinositol phosphate biosynthetic process"/>
    <property type="evidence" value="ECO:0007669"/>
    <property type="project" value="TreeGrafter"/>
</dbReference>
<organism evidence="8 9">
    <name type="scientific">Capsaspora owczarzaki (strain ATCC 30864)</name>
    <dbReference type="NCBI Taxonomy" id="595528"/>
    <lineage>
        <taxon>Eukaryota</taxon>
        <taxon>Filasterea</taxon>
        <taxon>Capsaspora</taxon>
    </lineage>
</organism>
<feature type="region of interest" description="Disordered" evidence="7">
    <location>
        <begin position="19"/>
        <end position="56"/>
    </location>
</feature>
<dbReference type="STRING" id="595528.A0A0D2VUT3"/>
<dbReference type="GO" id="GO:0005886">
    <property type="term" value="C:plasma membrane"/>
    <property type="evidence" value="ECO:0007669"/>
    <property type="project" value="UniProtKB-SubCell"/>
</dbReference>
<protein>
    <submittedName>
        <fullName evidence="8">Uncharacterized protein</fullName>
    </submittedName>
</protein>
<evidence type="ECO:0000256" key="1">
    <source>
        <dbReference type="ARBA" id="ARBA00004236"/>
    </source>
</evidence>
<dbReference type="PANTHER" id="PTHR31220">
    <property type="entry name" value="HYCCIN RELATED"/>
    <property type="match status" value="1"/>
</dbReference>
<accession>A0A0D2VUT3</accession>
<evidence type="ECO:0000256" key="4">
    <source>
        <dbReference type="ARBA" id="ARBA00022490"/>
    </source>
</evidence>
<evidence type="ECO:0000256" key="2">
    <source>
        <dbReference type="ARBA" id="ARBA00004514"/>
    </source>
</evidence>
<keyword evidence="3" id="KW-1003">Cell membrane</keyword>
<feature type="compositionally biased region" description="Low complexity" evidence="7">
    <location>
        <begin position="44"/>
        <end position="56"/>
    </location>
</feature>
<sequence length="535" mass="57254">MTMTMTIVTTLLSLRRRISSSSSSSHSQWKSKPNAILTASQQSRRLPLPLPLRRPLTTTTTTAGAAGAGADAPVVAAVVVPEVPTAPTAPATASTAPATAPATTAAAAAAASTASSSSSAAAAAAAVTDAREWLQLLATMVHPTSASDAVERAASQLIERITASSIESLRELVALVRKDALVLPRMSVLLADARNEVNISICKLIYELYKRRERESTRLILQFLPALLWAYLSLSSSGDSKSIHAFEACLVAIYNTEIADYDGEPITQTFTLPSLSRPSVYHDVRNNTLTIVLNLESNLSAICMLNHDRFPTQPAPGSTQKLTESALYQHEHSTKPQTVRKPLQSVSSITQAVYTPVLSLLLSRYHAHIGILPASSVLEMCQLICRACFDGYQISASERQELLSSIGAGQESQLPQMVQLSQLGSAFNARLAEASAGRATPAVIARIDLDHYILLEMLHIVTYALYQPATRQVAQVALVDLHLRASAALLFEPLLVSSAAIKALRSSAVRPDASSAVTTRSALLWRPAFVDNVDF</sequence>
<reference evidence="9" key="1">
    <citation type="submission" date="2011-02" db="EMBL/GenBank/DDBJ databases">
        <title>The Genome Sequence of Capsaspora owczarzaki ATCC 30864.</title>
        <authorList>
            <person name="Russ C."/>
            <person name="Cuomo C."/>
            <person name="Burger G."/>
            <person name="Gray M.W."/>
            <person name="Holland P.W.H."/>
            <person name="King N."/>
            <person name="Lang F.B.F."/>
            <person name="Roger A.J."/>
            <person name="Ruiz-Trillo I."/>
            <person name="Young S.K."/>
            <person name="Zeng Q."/>
            <person name="Gargeya S."/>
            <person name="Alvarado L."/>
            <person name="Berlin A."/>
            <person name="Chapman S.B."/>
            <person name="Chen Z."/>
            <person name="Freedman E."/>
            <person name="Gellesch M."/>
            <person name="Goldberg J."/>
            <person name="Griggs A."/>
            <person name="Gujja S."/>
            <person name="Heilman E."/>
            <person name="Heiman D."/>
            <person name="Howarth C."/>
            <person name="Mehta T."/>
            <person name="Neiman D."/>
            <person name="Pearson M."/>
            <person name="Roberts A."/>
            <person name="Saif S."/>
            <person name="Shea T."/>
            <person name="Shenoy N."/>
            <person name="Sisk P."/>
            <person name="Stolte C."/>
            <person name="Sykes S."/>
            <person name="White J."/>
            <person name="Yandava C."/>
            <person name="Haas B."/>
            <person name="Nusbaum C."/>
            <person name="Birren B."/>
        </authorList>
    </citation>
    <scope>NUCLEOTIDE SEQUENCE</scope>
    <source>
        <strain evidence="9">ATCC 30864</strain>
    </source>
</reference>
<dbReference type="PANTHER" id="PTHR31220:SF1">
    <property type="entry name" value="GH21176P"/>
    <property type="match status" value="1"/>
</dbReference>
<dbReference type="PhylomeDB" id="A0A0D2VUT3"/>
<keyword evidence="5" id="KW-0472">Membrane</keyword>
<evidence type="ECO:0000256" key="3">
    <source>
        <dbReference type="ARBA" id="ARBA00022475"/>
    </source>
</evidence>
<dbReference type="EMBL" id="KE346368">
    <property type="protein sequence ID" value="KJE95127.1"/>
    <property type="molecule type" value="Genomic_DNA"/>
</dbReference>
<gene>
    <name evidence="8" type="ORF">CAOG_005611</name>
</gene>
<evidence type="ECO:0000256" key="7">
    <source>
        <dbReference type="SAM" id="MobiDB-lite"/>
    </source>
</evidence>
<dbReference type="Proteomes" id="UP000008743">
    <property type="component" value="Unassembled WGS sequence"/>
</dbReference>
<dbReference type="InterPro" id="IPR018619">
    <property type="entry name" value="Hyccin"/>
</dbReference>
<comment type="similarity">
    <text evidence="6">Belongs to the Hyccin family.</text>
</comment>
<dbReference type="InParanoid" id="A0A0D2VUT3"/>
<evidence type="ECO:0000256" key="6">
    <source>
        <dbReference type="ARBA" id="ARBA00034482"/>
    </source>
</evidence>
<keyword evidence="9" id="KW-1185">Reference proteome</keyword>
<evidence type="ECO:0000256" key="5">
    <source>
        <dbReference type="ARBA" id="ARBA00023136"/>
    </source>
</evidence>
<comment type="subcellular location">
    <subcellularLocation>
        <location evidence="1">Cell membrane</location>
    </subcellularLocation>
    <subcellularLocation>
        <location evidence="2">Cytoplasm</location>
        <location evidence="2">Cytosol</location>
    </subcellularLocation>
</comment>
<evidence type="ECO:0000313" key="9">
    <source>
        <dbReference type="Proteomes" id="UP000008743"/>
    </source>
</evidence>
<dbReference type="OrthoDB" id="18937at2759"/>
<keyword evidence="4" id="KW-0963">Cytoplasm</keyword>
<proteinExistence type="inferred from homology"/>
<dbReference type="GO" id="GO:0005829">
    <property type="term" value="C:cytosol"/>
    <property type="evidence" value="ECO:0007669"/>
    <property type="project" value="UniProtKB-SubCell"/>
</dbReference>
<dbReference type="Pfam" id="PF09790">
    <property type="entry name" value="Hyccin"/>
    <property type="match status" value="1"/>
</dbReference>
<dbReference type="GO" id="GO:0072659">
    <property type="term" value="P:protein localization to plasma membrane"/>
    <property type="evidence" value="ECO:0007669"/>
    <property type="project" value="TreeGrafter"/>
</dbReference>
<dbReference type="AlphaFoldDB" id="A0A0D2VUT3"/>
<evidence type="ECO:0000313" key="8">
    <source>
        <dbReference type="EMBL" id="KJE95127.1"/>
    </source>
</evidence>